<dbReference type="InterPro" id="IPR015300">
    <property type="entry name" value="DNA-bd_pseudobarrel_sf"/>
</dbReference>
<evidence type="ECO:0000256" key="4">
    <source>
        <dbReference type="ARBA" id="ARBA00023163"/>
    </source>
</evidence>
<dbReference type="PANTHER" id="PTHR34269:SF11">
    <property type="entry name" value="B3 DOMAIN PROTEIN"/>
    <property type="match status" value="1"/>
</dbReference>
<dbReference type="InterPro" id="IPR051442">
    <property type="entry name" value="B3_domain"/>
</dbReference>
<dbReference type="GO" id="GO:0003677">
    <property type="term" value="F:DNA binding"/>
    <property type="evidence" value="ECO:0007669"/>
    <property type="project" value="UniProtKB-KW"/>
</dbReference>
<evidence type="ECO:0000313" key="7">
    <source>
        <dbReference type="EMBL" id="KAL0437098.1"/>
    </source>
</evidence>
<dbReference type="SMART" id="SM01019">
    <property type="entry name" value="B3"/>
    <property type="match status" value="1"/>
</dbReference>
<sequence length="275" mass="30899">MVIVPTDEEAILPITPLRHDNKGKRKMSHFFDETEPIETGVSTHLTLHFAGVPTFKNTKTAVCKNPNRALSSSLMSSTQLFHALFDEGKGKIPQFFDFFASESEGKLAVDMTTVPTDETEVSTDLSLLHFASPAKKTAVVSPRYSPPVPGDVVNLPALPEDRWEIKKVLKKSDVDESSRLLLSEVDVQEYILPRVMGNGRALDEGEGVEVAVWDIDKGSEHVLVLQKWKTGSFVLKKKWMSEFVRRRGLEKNDEIGLRWDEGNSRLEFTVFRKNG</sequence>
<dbReference type="PANTHER" id="PTHR34269">
    <property type="entry name" value="TRANSCRIPTION FACTOR B3-DOMAIN FAMILY-RELATED"/>
    <property type="match status" value="1"/>
</dbReference>
<feature type="domain" description="TF-B3" evidence="6">
    <location>
        <begin position="165"/>
        <end position="274"/>
    </location>
</feature>
<dbReference type="CDD" id="cd10017">
    <property type="entry name" value="B3_DNA"/>
    <property type="match status" value="1"/>
</dbReference>
<dbReference type="AlphaFoldDB" id="A0AAW2W5Y2"/>
<keyword evidence="2" id="KW-0805">Transcription regulation</keyword>
<organism evidence="7">
    <name type="scientific">Sesamum radiatum</name>
    <name type="common">Black benniseed</name>
    <dbReference type="NCBI Taxonomy" id="300843"/>
    <lineage>
        <taxon>Eukaryota</taxon>
        <taxon>Viridiplantae</taxon>
        <taxon>Streptophyta</taxon>
        <taxon>Embryophyta</taxon>
        <taxon>Tracheophyta</taxon>
        <taxon>Spermatophyta</taxon>
        <taxon>Magnoliopsida</taxon>
        <taxon>eudicotyledons</taxon>
        <taxon>Gunneridae</taxon>
        <taxon>Pentapetalae</taxon>
        <taxon>asterids</taxon>
        <taxon>lamiids</taxon>
        <taxon>Lamiales</taxon>
        <taxon>Pedaliaceae</taxon>
        <taxon>Sesamum</taxon>
    </lineage>
</organism>
<dbReference type="EMBL" id="JACGWJ010000002">
    <property type="protein sequence ID" value="KAL0437098.1"/>
    <property type="molecule type" value="Genomic_DNA"/>
</dbReference>
<reference evidence="7" key="2">
    <citation type="journal article" date="2024" name="Plant">
        <title>Genomic evolution and insights into agronomic trait innovations of Sesamum species.</title>
        <authorList>
            <person name="Miao H."/>
            <person name="Wang L."/>
            <person name="Qu L."/>
            <person name="Liu H."/>
            <person name="Sun Y."/>
            <person name="Le M."/>
            <person name="Wang Q."/>
            <person name="Wei S."/>
            <person name="Zheng Y."/>
            <person name="Lin W."/>
            <person name="Duan Y."/>
            <person name="Cao H."/>
            <person name="Xiong S."/>
            <person name="Wang X."/>
            <person name="Wei L."/>
            <person name="Li C."/>
            <person name="Ma Q."/>
            <person name="Ju M."/>
            <person name="Zhao R."/>
            <person name="Li G."/>
            <person name="Mu C."/>
            <person name="Tian Q."/>
            <person name="Mei H."/>
            <person name="Zhang T."/>
            <person name="Gao T."/>
            <person name="Zhang H."/>
        </authorList>
    </citation>
    <scope>NUCLEOTIDE SEQUENCE</scope>
    <source>
        <strain evidence="7">G02</strain>
    </source>
</reference>
<accession>A0AAW2W5Y2</accession>
<dbReference type="Gene3D" id="2.40.330.10">
    <property type="entry name" value="DNA-binding pseudobarrel domain"/>
    <property type="match status" value="1"/>
</dbReference>
<keyword evidence="5" id="KW-0539">Nucleus</keyword>
<evidence type="ECO:0000256" key="3">
    <source>
        <dbReference type="ARBA" id="ARBA00023125"/>
    </source>
</evidence>
<protein>
    <submittedName>
        <fullName evidence="7">B3 domain-containing protein</fullName>
    </submittedName>
</protein>
<reference evidence="7" key="1">
    <citation type="submission" date="2020-06" db="EMBL/GenBank/DDBJ databases">
        <authorList>
            <person name="Li T."/>
            <person name="Hu X."/>
            <person name="Zhang T."/>
            <person name="Song X."/>
            <person name="Zhang H."/>
            <person name="Dai N."/>
            <person name="Sheng W."/>
            <person name="Hou X."/>
            <person name="Wei L."/>
        </authorList>
    </citation>
    <scope>NUCLEOTIDE SEQUENCE</scope>
    <source>
        <strain evidence="7">G02</strain>
        <tissue evidence="7">Leaf</tissue>
    </source>
</reference>
<keyword evidence="4" id="KW-0804">Transcription</keyword>
<evidence type="ECO:0000259" key="6">
    <source>
        <dbReference type="SMART" id="SM01019"/>
    </source>
</evidence>
<evidence type="ECO:0000256" key="1">
    <source>
        <dbReference type="ARBA" id="ARBA00004123"/>
    </source>
</evidence>
<comment type="caution">
    <text evidence="7">The sequence shown here is derived from an EMBL/GenBank/DDBJ whole genome shotgun (WGS) entry which is preliminary data.</text>
</comment>
<dbReference type="SUPFAM" id="SSF101936">
    <property type="entry name" value="DNA-binding pseudobarrel domain"/>
    <property type="match status" value="1"/>
</dbReference>
<name>A0AAW2W5Y2_SESRA</name>
<dbReference type="InterPro" id="IPR003340">
    <property type="entry name" value="B3_DNA-bd"/>
</dbReference>
<proteinExistence type="predicted"/>
<gene>
    <name evidence="7" type="ORF">Sradi_0417700</name>
</gene>
<evidence type="ECO:0000256" key="5">
    <source>
        <dbReference type="ARBA" id="ARBA00023242"/>
    </source>
</evidence>
<dbReference type="GO" id="GO:0005634">
    <property type="term" value="C:nucleus"/>
    <property type="evidence" value="ECO:0007669"/>
    <property type="project" value="UniProtKB-SubCell"/>
</dbReference>
<keyword evidence="3" id="KW-0238">DNA-binding</keyword>
<evidence type="ECO:0000256" key="2">
    <source>
        <dbReference type="ARBA" id="ARBA00023015"/>
    </source>
</evidence>
<comment type="subcellular location">
    <subcellularLocation>
        <location evidence="1">Nucleus</location>
    </subcellularLocation>
</comment>